<reference evidence="3" key="1">
    <citation type="journal article" date="2021" name="PeerJ">
        <title>Extensive microbial diversity within the chicken gut microbiome revealed by metagenomics and culture.</title>
        <authorList>
            <person name="Gilroy R."/>
            <person name="Ravi A."/>
            <person name="Getino M."/>
            <person name="Pursley I."/>
            <person name="Horton D.L."/>
            <person name="Alikhan N.F."/>
            <person name="Baker D."/>
            <person name="Gharbi K."/>
            <person name="Hall N."/>
            <person name="Watson M."/>
            <person name="Adriaenssens E.M."/>
            <person name="Foster-Nyarko E."/>
            <person name="Jarju S."/>
            <person name="Secka A."/>
            <person name="Antonio M."/>
            <person name="Oren A."/>
            <person name="Chaudhuri R.R."/>
            <person name="La Ragione R."/>
            <person name="Hildebrand F."/>
            <person name="Pallen M.J."/>
        </authorList>
    </citation>
    <scope>NUCLEOTIDE SEQUENCE</scope>
    <source>
        <strain evidence="3">CHK187-5294</strain>
    </source>
</reference>
<keyword evidence="2" id="KW-0472">Membrane</keyword>
<feature type="transmembrane region" description="Helical" evidence="2">
    <location>
        <begin position="12"/>
        <end position="38"/>
    </location>
</feature>
<dbReference type="Proteomes" id="UP000824132">
    <property type="component" value="Unassembled WGS sequence"/>
</dbReference>
<sequence length="1050" mass="113713">MVKANLSFGGKLLLIILTIVIYTLVVVGAIAGIGYYAYKKVKVRDIAEMLHAEQWIAEDYTGTIETLVKDILSKFGSGELTLNDLFTVSPALEEKADGLVANIENIGLFKVDTDVLYSTPVSGITSNFANTVVVTASMRSLSSTFGFDLPNVGMISGSEENPVYFYTAANSQNEDGSFTEIGKAFALSDGAYSYLTRTEAYFSTYTSGEDTLPVVQSVTKKLYTLSGVTVQDRQLYDAQGRRLYIGTTTGEDGSSSTVYTRLTTNNDAVQTIPEEGSEIPFTFALRENEWLYFVSGPAEDPESDTFVYERVGDLADTQKTVLTREIAARYKYTPLYAKISEGEYVLATAVDENNEYVIDADNGGYAIDEKYQNETELYYLDYIDGEALTLEGAQEAAKTQLVYVKTNGIADLPLTEAMDSLSAVLDMNSMTLADFERYFGVELSTNAVLEHVLYVPLGRFGSALNEEIENVALKDVLTITADSPYALIRLAYGNGFATDENGNVMTDENGNIVVTDESEIRTIGDLSAGFDDLTISDFVEIEEPDENGKGGSAKLLLAIKDWTLNDLSSSDKIDSLSLGDLIDITDDSAKILTALKDVAIGNIAETIDDLSLSDILEIDDSDALLSNLKNSTLSTLADDISELSVQSLFSDGMYEQGSAGTVTAPDGIDSMNEDALKEYVVQEFEKLSAVYGKDNLYLYGNGGYVAYTSYSAEELASLLRADGSIPVYSPYTAVYEPNGANELSDYANVPLYYLEKVTTTGEDGTESVTYKMSATTGTTAWKIPTTTDEGGTETPALPAGTKLYAPNEKGGYTLAEPDELGYYSQKTLWYYDTASEGMKSISLAPAAYGILPALLGPDGAPTIALFAKLTPAAEYTYTDPSSQTAYYTTGNLFWYDTANEKWVQATATAARDDDGALLKDTNGNVLYTVEGADGKTLYTYGRVIGTWKYLLLEDGAERPCTVQNVGSLVTNVSANIKAATIRALYEDGLIGISAITIGSVTYSPSQMMEIRFKIRNAESTEETTEAFGDMTLGRFIEVAFMGLASNVVVG</sequence>
<keyword evidence="2" id="KW-0812">Transmembrane</keyword>
<gene>
    <name evidence="3" type="ORF">H9727_02240</name>
</gene>
<feature type="compositionally biased region" description="Low complexity" evidence="1">
    <location>
        <begin position="784"/>
        <end position="795"/>
    </location>
</feature>
<evidence type="ECO:0000313" key="3">
    <source>
        <dbReference type="EMBL" id="HIZ03085.1"/>
    </source>
</evidence>
<name>A0A9D2CYB2_9FIRM</name>
<proteinExistence type="predicted"/>
<protein>
    <submittedName>
        <fullName evidence="3">Uncharacterized protein</fullName>
    </submittedName>
</protein>
<comment type="caution">
    <text evidence="3">The sequence shown here is derived from an EMBL/GenBank/DDBJ whole genome shotgun (WGS) entry which is preliminary data.</text>
</comment>
<dbReference type="EMBL" id="DXCL01000012">
    <property type="protein sequence ID" value="HIZ03085.1"/>
    <property type="molecule type" value="Genomic_DNA"/>
</dbReference>
<accession>A0A9D2CYB2</accession>
<keyword evidence="2" id="KW-1133">Transmembrane helix</keyword>
<dbReference type="AlphaFoldDB" id="A0A9D2CYB2"/>
<reference evidence="3" key="2">
    <citation type="submission" date="2021-04" db="EMBL/GenBank/DDBJ databases">
        <authorList>
            <person name="Gilroy R."/>
        </authorList>
    </citation>
    <scope>NUCLEOTIDE SEQUENCE</scope>
    <source>
        <strain evidence="3">CHK187-5294</strain>
    </source>
</reference>
<organism evidence="3 4">
    <name type="scientific">Candidatus Borkfalkia avistercoris</name>
    <dbReference type="NCBI Taxonomy" id="2838504"/>
    <lineage>
        <taxon>Bacteria</taxon>
        <taxon>Bacillati</taxon>
        <taxon>Bacillota</taxon>
        <taxon>Clostridia</taxon>
        <taxon>Christensenellales</taxon>
        <taxon>Christensenellaceae</taxon>
        <taxon>Candidatus Borkfalkia</taxon>
    </lineage>
</organism>
<evidence type="ECO:0000256" key="1">
    <source>
        <dbReference type="SAM" id="MobiDB-lite"/>
    </source>
</evidence>
<feature type="region of interest" description="Disordered" evidence="1">
    <location>
        <begin position="781"/>
        <end position="800"/>
    </location>
</feature>
<evidence type="ECO:0000313" key="4">
    <source>
        <dbReference type="Proteomes" id="UP000824132"/>
    </source>
</evidence>
<evidence type="ECO:0000256" key="2">
    <source>
        <dbReference type="SAM" id="Phobius"/>
    </source>
</evidence>